<evidence type="ECO:0000313" key="4">
    <source>
        <dbReference type="Proteomes" id="UP001236507"/>
    </source>
</evidence>
<proteinExistence type="predicted"/>
<feature type="signal peptide" evidence="1">
    <location>
        <begin position="1"/>
        <end position="20"/>
    </location>
</feature>
<evidence type="ECO:0000256" key="1">
    <source>
        <dbReference type="SAM" id="SignalP"/>
    </source>
</evidence>
<gene>
    <name evidence="3" type="ORF">QM524_25335</name>
</gene>
<dbReference type="Gene3D" id="3.30.530.80">
    <property type="match status" value="1"/>
</dbReference>
<comment type="caution">
    <text evidence="3">The sequence shown here is derived from an EMBL/GenBank/DDBJ whole genome shotgun (WGS) entry which is preliminary data.</text>
</comment>
<keyword evidence="4" id="KW-1185">Reference proteome</keyword>
<organism evidence="3 4">
    <name type="scientific">Flectobacillus roseus</name>
    <dbReference type="NCBI Taxonomy" id="502259"/>
    <lineage>
        <taxon>Bacteria</taxon>
        <taxon>Pseudomonadati</taxon>
        <taxon>Bacteroidota</taxon>
        <taxon>Cytophagia</taxon>
        <taxon>Cytophagales</taxon>
        <taxon>Flectobacillaceae</taxon>
        <taxon>Flectobacillus</taxon>
    </lineage>
</organism>
<sequence>MKRTYFLQILFILTSFIAFKAQSQELDYAKSRDYWMVDENQNPVISKVFNLPPNATKSDIYEVVMDLVSKNYAASNFKILHADSTKGKFIVNANYQLIFSTMSVWHTIAVESRSDKVKVSFTLTSFEKPYYFRPDYFSKTEFLPIATEYPINQDKFKKRSQEQAFLAAVLKSLDLLGNFERTLKKVVTDKSTSW</sequence>
<feature type="chain" id="PRO_5046508683" evidence="1">
    <location>
        <begin position="21"/>
        <end position="194"/>
    </location>
</feature>
<feature type="domain" description="DUF4468" evidence="2">
    <location>
        <begin position="53"/>
        <end position="123"/>
    </location>
</feature>
<dbReference type="Pfam" id="PF14730">
    <property type="entry name" value="DUF4468"/>
    <property type="match status" value="1"/>
</dbReference>
<evidence type="ECO:0000313" key="3">
    <source>
        <dbReference type="EMBL" id="MDI9862574.1"/>
    </source>
</evidence>
<dbReference type="RefSeq" id="WP_283346809.1">
    <property type="nucleotide sequence ID" value="NZ_JASHIF010000033.1"/>
</dbReference>
<evidence type="ECO:0000259" key="2">
    <source>
        <dbReference type="Pfam" id="PF14730"/>
    </source>
</evidence>
<accession>A0ABT6YG64</accession>
<protein>
    <submittedName>
        <fullName evidence="3">DUF4468 domain-containing protein</fullName>
    </submittedName>
</protein>
<dbReference type="Proteomes" id="UP001236507">
    <property type="component" value="Unassembled WGS sequence"/>
</dbReference>
<dbReference type="InterPro" id="IPR027823">
    <property type="entry name" value="DUF4468"/>
</dbReference>
<name>A0ABT6YG64_9BACT</name>
<dbReference type="EMBL" id="JASHIF010000033">
    <property type="protein sequence ID" value="MDI9862574.1"/>
    <property type="molecule type" value="Genomic_DNA"/>
</dbReference>
<keyword evidence="1" id="KW-0732">Signal</keyword>
<reference evidence="3 4" key="1">
    <citation type="submission" date="2023-05" db="EMBL/GenBank/DDBJ databases">
        <title>Novel species of genus Flectobacillus isolated from stream in China.</title>
        <authorList>
            <person name="Lu H."/>
        </authorList>
    </citation>
    <scope>NUCLEOTIDE SEQUENCE [LARGE SCALE GENOMIC DNA]</scope>
    <source>
        <strain evidence="3 4">KCTC 42575</strain>
    </source>
</reference>